<dbReference type="PATRIC" id="fig|159743.3.peg.2799"/>
<keyword evidence="3" id="KW-0813">Transport</keyword>
<dbReference type="AlphaFoldDB" id="A0A0D7X5C2"/>
<comment type="subcellular location">
    <subcellularLocation>
        <location evidence="1">Membrane</location>
        <topology evidence="1">Multi-pass membrane protein</topology>
    </subcellularLocation>
</comment>
<feature type="transmembrane region" description="Helical" evidence="8">
    <location>
        <begin position="309"/>
        <end position="327"/>
    </location>
</feature>
<dbReference type="GO" id="GO:0016020">
    <property type="term" value="C:membrane"/>
    <property type="evidence" value="ECO:0007669"/>
    <property type="project" value="UniProtKB-SubCell"/>
</dbReference>
<proteinExistence type="inferred from homology"/>
<dbReference type="Pfam" id="PF03845">
    <property type="entry name" value="Spore_permease"/>
    <property type="match status" value="1"/>
</dbReference>
<comment type="similarity">
    <text evidence="2">Belongs to the amino acid-polyamine-organocation (APC) superfamily. Spore germination protein (SGP) (TC 2.A.3.9) family.</text>
</comment>
<feature type="transmembrane region" description="Helical" evidence="8">
    <location>
        <begin position="81"/>
        <end position="106"/>
    </location>
</feature>
<dbReference type="InterPro" id="IPR004761">
    <property type="entry name" value="Spore_GerAB"/>
</dbReference>
<dbReference type="PANTHER" id="PTHR34975:SF2">
    <property type="entry name" value="SPORE GERMINATION PROTEIN A2"/>
    <property type="match status" value="1"/>
</dbReference>
<dbReference type="NCBIfam" id="TIGR00912">
    <property type="entry name" value="2A0309"/>
    <property type="match status" value="1"/>
</dbReference>
<name>A0A0D7X5C2_9BACL</name>
<evidence type="ECO:0000256" key="5">
    <source>
        <dbReference type="ARBA" id="ARBA00022692"/>
    </source>
</evidence>
<feature type="transmembrane region" description="Helical" evidence="8">
    <location>
        <begin position="339"/>
        <end position="360"/>
    </location>
</feature>
<reference evidence="9 10" key="1">
    <citation type="submission" date="2014-11" db="EMBL/GenBank/DDBJ databases">
        <title>Draft Genome Sequences of Paenibacillus polymyxa NRRL B-30509 and Paenibacillus terrae NRRL B-30644, Strains from a Poultry Environment that Produce Tridecaptin A and Paenicidins.</title>
        <authorList>
            <person name="van Belkum M.J."/>
            <person name="Lohans C.T."/>
            <person name="Vederas J.C."/>
        </authorList>
    </citation>
    <scope>NUCLEOTIDE SEQUENCE [LARGE SCALE GENOMIC DNA]</scope>
    <source>
        <strain evidence="9 10">NRRL B-30644</strain>
    </source>
</reference>
<feature type="transmembrane region" description="Helical" evidence="8">
    <location>
        <begin position="40"/>
        <end position="61"/>
    </location>
</feature>
<organism evidence="9 10">
    <name type="scientific">Paenibacillus terrae</name>
    <dbReference type="NCBI Taxonomy" id="159743"/>
    <lineage>
        <taxon>Bacteria</taxon>
        <taxon>Bacillati</taxon>
        <taxon>Bacillota</taxon>
        <taxon>Bacilli</taxon>
        <taxon>Bacillales</taxon>
        <taxon>Paenibacillaceae</taxon>
        <taxon>Paenibacillus</taxon>
    </lineage>
</organism>
<feature type="transmembrane region" description="Helical" evidence="8">
    <location>
        <begin position="220"/>
        <end position="242"/>
    </location>
</feature>
<sequence>MPGQIKISARQLMILTTLYTVGSAILIIPSGMAEVAKQDAWMAALVGVVAGLLILYLYIKLASLYPQKTLIGIMEALLGKWLGKAVGLLFFATFFINAPVPVLFYLGNFMTTQMIPETPIQAVNILFALIILLAVRLGLEVIARSAELMFPLFILLYISFTGLIVSNIKLENVQPVLEAGVGPIGSAALSFVSTAFLPHIILLMIFPASVNRFDQARKAIFTGSLIGGLMLVVVVSLAILVLGPDLTSRNIYPSYALAKKISIGNFLQRIEAIMATMWFISLFFRITLYMHSIVTAITQIFRLKNDRQLVLPLGILLVALSTIVYPNVPYQQAYDTKTWIPYILSLGLFFPLLLLSIHALKRLGTNKNNKPDDKRENRGEDGA</sequence>
<dbReference type="OrthoDB" id="2078716at2"/>
<comment type="caution">
    <text evidence="9">The sequence shown here is derived from an EMBL/GenBank/DDBJ whole genome shotgun (WGS) entry which is preliminary data.</text>
</comment>
<dbReference type="Proteomes" id="UP000032534">
    <property type="component" value="Unassembled WGS sequence"/>
</dbReference>
<feature type="transmembrane region" description="Helical" evidence="8">
    <location>
        <begin position="12"/>
        <end position="28"/>
    </location>
</feature>
<accession>A0A0D7X5C2</accession>
<feature type="transmembrane region" description="Helical" evidence="8">
    <location>
        <begin position="148"/>
        <end position="168"/>
    </location>
</feature>
<keyword evidence="4" id="KW-0309">Germination</keyword>
<dbReference type="EMBL" id="JTHP01000022">
    <property type="protein sequence ID" value="KJD45232.1"/>
    <property type="molecule type" value="Genomic_DNA"/>
</dbReference>
<evidence type="ECO:0000256" key="1">
    <source>
        <dbReference type="ARBA" id="ARBA00004141"/>
    </source>
</evidence>
<evidence type="ECO:0000256" key="2">
    <source>
        <dbReference type="ARBA" id="ARBA00007998"/>
    </source>
</evidence>
<dbReference type="Gene3D" id="1.20.1740.10">
    <property type="entry name" value="Amino acid/polyamine transporter I"/>
    <property type="match status" value="1"/>
</dbReference>
<feature type="transmembrane region" description="Helical" evidence="8">
    <location>
        <begin position="118"/>
        <end position="139"/>
    </location>
</feature>
<keyword evidence="5 8" id="KW-0812">Transmembrane</keyword>
<keyword evidence="6 8" id="KW-1133">Transmembrane helix</keyword>
<evidence type="ECO:0000313" key="9">
    <source>
        <dbReference type="EMBL" id="KJD45232.1"/>
    </source>
</evidence>
<gene>
    <name evidence="9" type="ORF">QD47_12565</name>
</gene>
<evidence type="ECO:0000256" key="7">
    <source>
        <dbReference type="ARBA" id="ARBA00023136"/>
    </source>
</evidence>
<evidence type="ECO:0000256" key="8">
    <source>
        <dbReference type="SAM" id="Phobius"/>
    </source>
</evidence>
<evidence type="ECO:0000256" key="4">
    <source>
        <dbReference type="ARBA" id="ARBA00022544"/>
    </source>
</evidence>
<dbReference type="RefSeq" id="WP_052646768.1">
    <property type="nucleotide sequence ID" value="NZ_JTHP01000022.1"/>
</dbReference>
<dbReference type="PANTHER" id="PTHR34975">
    <property type="entry name" value="SPORE GERMINATION PROTEIN A2"/>
    <property type="match status" value="1"/>
</dbReference>
<evidence type="ECO:0000256" key="6">
    <source>
        <dbReference type="ARBA" id="ARBA00022989"/>
    </source>
</evidence>
<dbReference type="GO" id="GO:0009847">
    <property type="term" value="P:spore germination"/>
    <property type="evidence" value="ECO:0007669"/>
    <property type="project" value="InterPro"/>
</dbReference>
<feature type="transmembrane region" description="Helical" evidence="8">
    <location>
        <begin position="275"/>
        <end position="297"/>
    </location>
</feature>
<keyword evidence="10" id="KW-1185">Reference proteome</keyword>
<feature type="transmembrane region" description="Helical" evidence="8">
    <location>
        <begin position="188"/>
        <end position="208"/>
    </location>
</feature>
<evidence type="ECO:0000313" key="10">
    <source>
        <dbReference type="Proteomes" id="UP000032534"/>
    </source>
</evidence>
<evidence type="ECO:0000256" key="3">
    <source>
        <dbReference type="ARBA" id="ARBA00022448"/>
    </source>
</evidence>
<protein>
    <submittedName>
        <fullName evidence="9">Spore gernimation protein</fullName>
    </submittedName>
</protein>
<keyword evidence="7 8" id="KW-0472">Membrane</keyword>